<evidence type="ECO:0000313" key="2">
    <source>
        <dbReference type="EMBL" id="KNC80196.1"/>
    </source>
</evidence>
<evidence type="ECO:0000256" key="1">
    <source>
        <dbReference type="SAM" id="MobiDB-lite"/>
    </source>
</evidence>
<evidence type="ECO:0000313" key="3">
    <source>
        <dbReference type="Proteomes" id="UP000054560"/>
    </source>
</evidence>
<protein>
    <submittedName>
        <fullName evidence="2">Uncharacterized protein</fullName>
    </submittedName>
</protein>
<feature type="compositionally biased region" description="Acidic residues" evidence="1">
    <location>
        <begin position="109"/>
        <end position="118"/>
    </location>
</feature>
<feature type="compositionally biased region" description="Basic residues" evidence="1">
    <location>
        <begin position="55"/>
        <end position="65"/>
    </location>
</feature>
<name>A0A0L0FUH2_9EUKA</name>
<keyword evidence="3" id="KW-1185">Reference proteome</keyword>
<reference evidence="2 3" key="1">
    <citation type="submission" date="2011-02" db="EMBL/GenBank/DDBJ databases">
        <title>The Genome Sequence of Sphaeroforma arctica JP610.</title>
        <authorList>
            <consortium name="The Broad Institute Genome Sequencing Platform"/>
            <person name="Russ C."/>
            <person name="Cuomo C."/>
            <person name="Young S.K."/>
            <person name="Zeng Q."/>
            <person name="Gargeya S."/>
            <person name="Alvarado L."/>
            <person name="Berlin A."/>
            <person name="Chapman S.B."/>
            <person name="Chen Z."/>
            <person name="Freedman E."/>
            <person name="Gellesch M."/>
            <person name="Goldberg J."/>
            <person name="Griggs A."/>
            <person name="Gujja S."/>
            <person name="Heilman E."/>
            <person name="Heiman D."/>
            <person name="Howarth C."/>
            <person name="Mehta T."/>
            <person name="Neiman D."/>
            <person name="Pearson M."/>
            <person name="Roberts A."/>
            <person name="Saif S."/>
            <person name="Shea T."/>
            <person name="Shenoy N."/>
            <person name="Sisk P."/>
            <person name="Stolte C."/>
            <person name="Sykes S."/>
            <person name="White J."/>
            <person name="Yandava C."/>
            <person name="Burger G."/>
            <person name="Gray M.W."/>
            <person name="Holland P.W.H."/>
            <person name="King N."/>
            <person name="Lang F.B.F."/>
            <person name="Roger A.J."/>
            <person name="Ruiz-Trillo I."/>
            <person name="Haas B."/>
            <person name="Nusbaum C."/>
            <person name="Birren B."/>
        </authorList>
    </citation>
    <scope>NUCLEOTIDE SEQUENCE [LARGE SCALE GENOMIC DNA]</scope>
    <source>
        <strain evidence="2 3">JP610</strain>
    </source>
</reference>
<accession>A0A0L0FUH2</accession>
<proteinExistence type="predicted"/>
<sequence length="132" mass="14291">MTKSKGKAKASKNQPKVTPFEPSLAPDPQADEAVTSMMAHALPADSFDEVTTGKTKPKKSKKSKEKKNPPMESADEIPKHKQIESGPGDLIPHGKGALKSDLEQGTDSGGEDSDDRDTDDYLRELRKLAAEF</sequence>
<dbReference type="GeneID" id="25907943"/>
<dbReference type="RefSeq" id="XP_014154098.1">
    <property type="nucleotide sequence ID" value="XM_014298623.1"/>
</dbReference>
<dbReference type="Proteomes" id="UP000054560">
    <property type="component" value="Unassembled WGS sequence"/>
</dbReference>
<gene>
    <name evidence="2" type="ORF">SARC_07439</name>
</gene>
<dbReference type="AlphaFoldDB" id="A0A0L0FUH2"/>
<feature type="region of interest" description="Disordered" evidence="1">
    <location>
        <begin position="1"/>
        <end position="121"/>
    </location>
</feature>
<dbReference type="EMBL" id="KQ242186">
    <property type="protein sequence ID" value="KNC80196.1"/>
    <property type="molecule type" value="Genomic_DNA"/>
</dbReference>
<organism evidence="2 3">
    <name type="scientific">Sphaeroforma arctica JP610</name>
    <dbReference type="NCBI Taxonomy" id="667725"/>
    <lineage>
        <taxon>Eukaryota</taxon>
        <taxon>Ichthyosporea</taxon>
        <taxon>Ichthyophonida</taxon>
        <taxon>Sphaeroforma</taxon>
    </lineage>
</organism>
<feature type="compositionally biased region" description="Basic residues" evidence="1">
    <location>
        <begin position="1"/>
        <end position="10"/>
    </location>
</feature>